<accession>A0AA41HGH4</accession>
<dbReference type="InterPro" id="IPR002347">
    <property type="entry name" value="SDR_fam"/>
</dbReference>
<evidence type="ECO:0000313" key="5">
    <source>
        <dbReference type="Proteomes" id="UP001155901"/>
    </source>
</evidence>
<evidence type="ECO:0000256" key="2">
    <source>
        <dbReference type="ARBA" id="ARBA00023002"/>
    </source>
</evidence>
<dbReference type="EMBL" id="JAHTGR010000056">
    <property type="protein sequence ID" value="MBV6325700.1"/>
    <property type="molecule type" value="Genomic_DNA"/>
</dbReference>
<dbReference type="PANTHER" id="PTHR44196:SF1">
    <property type="entry name" value="DEHYDROGENASE_REDUCTASE SDR FAMILY MEMBER 7B"/>
    <property type="match status" value="1"/>
</dbReference>
<dbReference type="GO" id="GO:0016020">
    <property type="term" value="C:membrane"/>
    <property type="evidence" value="ECO:0007669"/>
    <property type="project" value="TreeGrafter"/>
</dbReference>
<protein>
    <submittedName>
        <fullName evidence="4">NADP-dependent 3-hydroxy acid dehydrogenase YdfG</fullName>
    </submittedName>
    <submittedName>
        <fullName evidence="3">SDR family oxidoreductase</fullName>
    </submittedName>
</protein>
<dbReference type="EMBL" id="JALJZU010000039">
    <property type="protein sequence ID" value="MCP2012822.1"/>
    <property type="molecule type" value="Genomic_DNA"/>
</dbReference>
<keyword evidence="6" id="KW-1185">Reference proteome</keyword>
<keyword evidence="2" id="KW-0560">Oxidoreductase</keyword>
<dbReference type="GO" id="GO:0016491">
    <property type="term" value="F:oxidoreductase activity"/>
    <property type="evidence" value="ECO:0007669"/>
    <property type="project" value="UniProtKB-KW"/>
</dbReference>
<gene>
    <name evidence="3" type="ORF">KVP70_32825</name>
    <name evidence="4" type="ORF">L1274_006593</name>
</gene>
<evidence type="ECO:0000313" key="3">
    <source>
        <dbReference type="EMBL" id="MBV6325700.1"/>
    </source>
</evidence>
<comment type="similarity">
    <text evidence="1">Belongs to the short-chain dehydrogenases/reductases (SDR) family.</text>
</comment>
<evidence type="ECO:0000313" key="6">
    <source>
        <dbReference type="Proteomes" id="UP001162889"/>
    </source>
</evidence>
<name>A0AA41HGH4_9BURK</name>
<reference evidence="3" key="1">
    <citation type="submission" date="2021-07" db="EMBL/GenBank/DDBJ databases">
        <title>Characterization of violacein-producing bacteria and related species.</title>
        <authorList>
            <person name="Wilson H.S."/>
            <person name="De Leon M.E."/>
        </authorList>
    </citation>
    <scope>NUCLEOTIDE SEQUENCE</scope>
    <source>
        <strain evidence="3">HSC-15S17</strain>
    </source>
</reference>
<evidence type="ECO:0000256" key="1">
    <source>
        <dbReference type="ARBA" id="ARBA00006484"/>
    </source>
</evidence>
<reference evidence="4" key="2">
    <citation type="submission" date="2022-03" db="EMBL/GenBank/DDBJ databases">
        <title>Genome Encyclopedia of Bacteria and Archaea VI: Functional Genomics of Type Strains.</title>
        <authorList>
            <person name="Whitman W."/>
        </authorList>
    </citation>
    <scope>NUCLEOTIDE SEQUENCE</scope>
    <source>
        <strain evidence="4">HSC-15S17</strain>
    </source>
</reference>
<dbReference type="Proteomes" id="UP001155901">
    <property type="component" value="Unassembled WGS sequence"/>
</dbReference>
<dbReference type="SUPFAM" id="SSF51735">
    <property type="entry name" value="NAD(P)-binding Rossmann-fold domains"/>
    <property type="match status" value="1"/>
</dbReference>
<dbReference type="InterPro" id="IPR036291">
    <property type="entry name" value="NAD(P)-bd_dom_sf"/>
</dbReference>
<dbReference type="AlphaFoldDB" id="A0AA41HGH4"/>
<dbReference type="PRINTS" id="PR00081">
    <property type="entry name" value="GDHRDH"/>
</dbReference>
<dbReference type="Proteomes" id="UP001162889">
    <property type="component" value="Unassembled WGS sequence"/>
</dbReference>
<organism evidence="3 5">
    <name type="scientific">Duganella violaceipulchra</name>
    <dbReference type="NCBI Taxonomy" id="2849652"/>
    <lineage>
        <taxon>Bacteria</taxon>
        <taxon>Pseudomonadati</taxon>
        <taxon>Pseudomonadota</taxon>
        <taxon>Betaproteobacteria</taxon>
        <taxon>Burkholderiales</taxon>
        <taxon>Oxalobacteraceae</taxon>
        <taxon>Telluria group</taxon>
        <taxon>Duganella</taxon>
    </lineage>
</organism>
<dbReference type="Pfam" id="PF00106">
    <property type="entry name" value="adh_short"/>
    <property type="match status" value="1"/>
</dbReference>
<dbReference type="PANTHER" id="PTHR44196">
    <property type="entry name" value="DEHYDROGENASE/REDUCTASE SDR FAMILY MEMBER 7B"/>
    <property type="match status" value="1"/>
</dbReference>
<sequence>MTATVQTIRKVILIAGASRGCGPATARQLAGEGHHVVLGARRSSKLHALVTEIRRAGGSAEWYALDVSQPEEMREFLAFAEDVHKRVDIVINNV</sequence>
<dbReference type="RefSeq" id="WP_116994085.1">
    <property type="nucleotide sequence ID" value="NZ_JAHTGR010000056.1"/>
</dbReference>
<dbReference type="Gene3D" id="3.40.50.720">
    <property type="entry name" value="NAD(P)-binding Rossmann-like Domain"/>
    <property type="match status" value="1"/>
</dbReference>
<proteinExistence type="inferred from homology"/>
<evidence type="ECO:0000313" key="4">
    <source>
        <dbReference type="EMBL" id="MCP2012822.1"/>
    </source>
</evidence>
<comment type="caution">
    <text evidence="3">The sequence shown here is derived from an EMBL/GenBank/DDBJ whole genome shotgun (WGS) entry which is preliminary data.</text>
</comment>